<evidence type="ECO:0008006" key="4">
    <source>
        <dbReference type="Google" id="ProtNLM"/>
    </source>
</evidence>
<dbReference type="Proteomes" id="UP000185622">
    <property type="component" value="Chromosome"/>
</dbReference>
<accession>A0ABM6IL66</accession>
<dbReference type="RefSeq" id="WP_167733378.1">
    <property type="nucleotide sequence ID" value="NZ_CP019437.1"/>
</dbReference>
<reference evidence="2 3" key="1">
    <citation type="submission" date="2017-01" db="EMBL/GenBank/DDBJ databases">
        <title>The complete genome sequence of a sulfur-oxidizing marine bacterium Thioclava sp. 25B10_4T.</title>
        <authorList>
            <person name="Liu Y."/>
            <person name="Lai Q."/>
            <person name="Shao Z."/>
        </authorList>
    </citation>
    <scope>NUCLEOTIDE SEQUENCE [LARGE SCALE GENOMIC DNA]</scope>
    <source>
        <strain evidence="2 3">25B10_4</strain>
    </source>
</reference>
<gene>
    <name evidence="2" type="ORF">BMG03_17710</name>
</gene>
<feature type="chain" id="PRO_5047238182" description="Glycerophosphodiester phosphodiesterase" evidence="1">
    <location>
        <begin position="28"/>
        <end position="67"/>
    </location>
</feature>
<feature type="signal peptide" evidence="1">
    <location>
        <begin position="1"/>
        <end position="27"/>
    </location>
</feature>
<keyword evidence="1" id="KW-0732">Signal</keyword>
<evidence type="ECO:0000256" key="1">
    <source>
        <dbReference type="SAM" id="SignalP"/>
    </source>
</evidence>
<sequence>MSRKIRNARIAMLSPLAFALAFAPMQATPDQPRDAAVVLAHRGAAGLAGSLEEVEQLTDWLERHGQA</sequence>
<protein>
    <recommendedName>
        <fullName evidence="4">Glycerophosphodiester phosphodiesterase</fullName>
    </recommendedName>
</protein>
<organism evidence="2 3">
    <name type="scientific">Thioclava nitratireducens</name>
    <dbReference type="NCBI Taxonomy" id="1915078"/>
    <lineage>
        <taxon>Bacteria</taxon>
        <taxon>Pseudomonadati</taxon>
        <taxon>Pseudomonadota</taxon>
        <taxon>Alphaproteobacteria</taxon>
        <taxon>Rhodobacterales</taxon>
        <taxon>Paracoccaceae</taxon>
        <taxon>Thioclava</taxon>
    </lineage>
</organism>
<name>A0ABM6IL66_9RHOB</name>
<keyword evidence="3" id="KW-1185">Reference proteome</keyword>
<evidence type="ECO:0000313" key="3">
    <source>
        <dbReference type="Proteomes" id="UP000185622"/>
    </source>
</evidence>
<evidence type="ECO:0000313" key="2">
    <source>
        <dbReference type="EMBL" id="AQS49421.1"/>
    </source>
</evidence>
<dbReference type="EMBL" id="CP019437">
    <property type="protein sequence ID" value="AQS49421.1"/>
    <property type="molecule type" value="Genomic_DNA"/>
</dbReference>
<proteinExistence type="predicted"/>